<evidence type="ECO:0000313" key="7">
    <source>
        <dbReference type="EMBL" id="KAH3779074.1"/>
    </source>
</evidence>
<proteinExistence type="inferred from homology"/>
<dbReference type="InterPro" id="IPR001612">
    <property type="entry name" value="Caveolin"/>
</dbReference>
<keyword evidence="5 6" id="KW-0472">Membrane</keyword>
<dbReference type="AlphaFoldDB" id="A0A9D4IN94"/>
<evidence type="ECO:0000313" key="8">
    <source>
        <dbReference type="Proteomes" id="UP000828390"/>
    </source>
</evidence>
<dbReference type="GO" id="GO:0060090">
    <property type="term" value="F:molecular adaptor activity"/>
    <property type="evidence" value="ECO:0007669"/>
    <property type="project" value="TreeGrafter"/>
</dbReference>
<sequence>MSAAKKWKVKPDSDQWAVRVGGDQAGPLPTKKARPGLIRVESKSINSESENGAKTTPCLIERDPRALNAHVQIEFSNIFGEADDAHSLQCTWRISSRVFTCCQRTCYQCWSALCACPVSMAYGIVFGATAVAHVWSLTPAWRFFDTCVIDPLRSFARLCCIQMCLTWCEALGGMLRSFKILNNVAPGIKKKEKVVTFGDKVKFRTIPARYEPTEAEILAQRKLSISRAKMPSMRR</sequence>
<accession>A0A9D4IN94</accession>
<comment type="caution">
    <text evidence="7">The sequence shown here is derived from an EMBL/GenBank/DDBJ whole genome shotgun (WGS) entry which is preliminary data.</text>
</comment>
<protein>
    <recommendedName>
        <fullName evidence="6">Caveolin</fullName>
    </recommendedName>
</protein>
<keyword evidence="3 6" id="KW-1003">Cell membrane</keyword>
<gene>
    <name evidence="7" type="ORF">DPMN_180553</name>
</gene>
<dbReference type="PANTHER" id="PTHR10844">
    <property type="entry name" value="CAVEOLIN"/>
    <property type="match status" value="1"/>
</dbReference>
<dbReference type="GO" id="GO:0070836">
    <property type="term" value="P:caveola assembly"/>
    <property type="evidence" value="ECO:0007669"/>
    <property type="project" value="InterPro"/>
</dbReference>
<evidence type="ECO:0000256" key="2">
    <source>
        <dbReference type="ARBA" id="ARBA00010988"/>
    </source>
</evidence>
<evidence type="ECO:0000256" key="6">
    <source>
        <dbReference type="RuleBase" id="RU000680"/>
    </source>
</evidence>
<organism evidence="7 8">
    <name type="scientific">Dreissena polymorpha</name>
    <name type="common">Zebra mussel</name>
    <name type="synonym">Mytilus polymorpha</name>
    <dbReference type="NCBI Taxonomy" id="45954"/>
    <lineage>
        <taxon>Eukaryota</taxon>
        <taxon>Metazoa</taxon>
        <taxon>Spiralia</taxon>
        <taxon>Lophotrochozoa</taxon>
        <taxon>Mollusca</taxon>
        <taxon>Bivalvia</taxon>
        <taxon>Autobranchia</taxon>
        <taxon>Heteroconchia</taxon>
        <taxon>Euheterodonta</taxon>
        <taxon>Imparidentia</taxon>
        <taxon>Neoheterodontei</taxon>
        <taxon>Myida</taxon>
        <taxon>Dreissenoidea</taxon>
        <taxon>Dreissenidae</taxon>
        <taxon>Dreissena</taxon>
    </lineage>
</organism>
<evidence type="ECO:0000256" key="4">
    <source>
        <dbReference type="ARBA" id="ARBA00023034"/>
    </source>
</evidence>
<dbReference type="PANTHER" id="PTHR10844:SF19">
    <property type="entry name" value="CAVEOLIN-2"/>
    <property type="match status" value="1"/>
</dbReference>
<dbReference type="GO" id="GO:0000139">
    <property type="term" value="C:Golgi membrane"/>
    <property type="evidence" value="ECO:0007669"/>
    <property type="project" value="UniProtKB-SubCell"/>
</dbReference>
<keyword evidence="4 6" id="KW-0333">Golgi apparatus</keyword>
<comment type="similarity">
    <text evidence="2 6">Belongs to the caveolin family.</text>
</comment>
<evidence type="ECO:0000256" key="1">
    <source>
        <dbReference type="ARBA" id="ARBA00004202"/>
    </source>
</evidence>
<keyword evidence="8" id="KW-1185">Reference proteome</keyword>
<comment type="function">
    <text evidence="6">May act as a scaffolding protein within caveolar membranes. Interacts directly with G-protein alpha subunits and can functionally regulate their activity.</text>
</comment>
<dbReference type="GO" id="GO:0005901">
    <property type="term" value="C:caveola"/>
    <property type="evidence" value="ECO:0007669"/>
    <property type="project" value="UniProtKB-SubCell"/>
</dbReference>
<comment type="subcellular location">
    <subcellularLocation>
        <location evidence="1 6">Cell membrane</location>
        <topology evidence="1 6">Peripheral membrane protein</topology>
    </subcellularLocation>
    <subcellularLocation>
        <location evidence="6">Golgi apparatus membrane</location>
        <topology evidence="6">Peripheral membrane protein</topology>
    </subcellularLocation>
    <subcellularLocation>
        <location evidence="6">Membrane</location>
        <location evidence="6">Caveola</location>
        <topology evidence="6">Peripheral membrane protein</topology>
    </subcellularLocation>
</comment>
<dbReference type="EMBL" id="JAIWYP010000009">
    <property type="protein sequence ID" value="KAH3779074.1"/>
    <property type="molecule type" value="Genomic_DNA"/>
</dbReference>
<reference evidence="7" key="1">
    <citation type="journal article" date="2019" name="bioRxiv">
        <title>The Genome of the Zebra Mussel, Dreissena polymorpha: A Resource for Invasive Species Research.</title>
        <authorList>
            <person name="McCartney M.A."/>
            <person name="Auch B."/>
            <person name="Kono T."/>
            <person name="Mallez S."/>
            <person name="Zhang Y."/>
            <person name="Obille A."/>
            <person name="Becker A."/>
            <person name="Abrahante J.E."/>
            <person name="Garbe J."/>
            <person name="Badalamenti J.P."/>
            <person name="Herman A."/>
            <person name="Mangelson H."/>
            <person name="Liachko I."/>
            <person name="Sullivan S."/>
            <person name="Sone E.D."/>
            <person name="Koren S."/>
            <person name="Silverstein K.A.T."/>
            <person name="Beckman K.B."/>
            <person name="Gohl D.M."/>
        </authorList>
    </citation>
    <scope>NUCLEOTIDE SEQUENCE</scope>
    <source>
        <strain evidence="7">Duluth1</strain>
        <tissue evidence="7">Whole animal</tissue>
    </source>
</reference>
<reference evidence="7" key="2">
    <citation type="submission" date="2020-11" db="EMBL/GenBank/DDBJ databases">
        <authorList>
            <person name="McCartney M.A."/>
            <person name="Auch B."/>
            <person name="Kono T."/>
            <person name="Mallez S."/>
            <person name="Becker A."/>
            <person name="Gohl D.M."/>
            <person name="Silverstein K.A.T."/>
            <person name="Koren S."/>
            <person name="Bechman K.B."/>
            <person name="Herman A."/>
            <person name="Abrahante J.E."/>
            <person name="Garbe J."/>
        </authorList>
    </citation>
    <scope>NUCLEOTIDE SEQUENCE</scope>
    <source>
        <strain evidence="7">Duluth1</strain>
        <tissue evidence="7">Whole animal</tissue>
    </source>
</reference>
<evidence type="ECO:0000256" key="5">
    <source>
        <dbReference type="ARBA" id="ARBA00023136"/>
    </source>
</evidence>
<dbReference type="Proteomes" id="UP000828390">
    <property type="component" value="Unassembled WGS sequence"/>
</dbReference>
<name>A0A9D4IN94_DREPO</name>
<evidence type="ECO:0000256" key="3">
    <source>
        <dbReference type="ARBA" id="ARBA00022475"/>
    </source>
</evidence>
<dbReference type="Pfam" id="PF01146">
    <property type="entry name" value="Caveolin"/>
    <property type="match status" value="1"/>
</dbReference>